<keyword evidence="2" id="KW-0238">DNA-binding</keyword>
<dbReference type="PANTHER" id="PTHR30146:SF109">
    <property type="entry name" value="HTH-TYPE TRANSCRIPTIONAL REGULATOR GALS"/>
    <property type="match status" value="1"/>
</dbReference>
<dbReference type="Pfam" id="PF00356">
    <property type="entry name" value="LacI"/>
    <property type="match status" value="1"/>
</dbReference>
<dbReference type="AlphaFoldDB" id="X1B8I5"/>
<dbReference type="SMART" id="SM00354">
    <property type="entry name" value="HTH_LACI"/>
    <property type="match status" value="1"/>
</dbReference>
<keyword evidence="3" id="KW-0804">Transcription</keyword>
<dbReference type="PROSITE" id="PS50932">
    <property type="entry name" value="HTH_LACI_2"/>
    <property type="match status" value="1"/>
</dbReference>
<evidence type="ECO:0000259" key="4">
    <source>
        <dbReference type="PROSITE" id="PS50932"/>
    </source>
</evidence>
<organism evidence="5">
    <name type="scientific">marine sediment metagenome</name>
    <dbReference type="NCBI Taxonomy" id="412755"/>
    <lineage>
        <taxon>unclassified sequences</taxon>
        <taxon>metagenomes</taxon>
        <taxon>ecological metagenomes</taxon>
    </lineage>
</organism>
<dbReference type="InterPro" id="IPR000843">
    <property type="entry name" value="HTH_LacI"/>
</dbReference>
<dbReference type="CDD" id="cd06267">
    <property type="entry name" value="PBP1_LacI_sugar_binding-like"/>
    <property type="match status" value="1"/>
</dbReference>
<dbReference type="GO" id="GO:0000976">
    <property type="term" value="F:transcription cis-regulatory region binding"/>
    <property type="evidence" value="ECO:0007669"/>
    <property type="project" value="TreeGrafter"/>
</dbReference>
<reference evidence="5" key="1">
    <citation type="journal article" date="2014" name="Front. Microbiol.">
        <title>High frequency of phylogenetically diverse reductive dehalogenase-homologous genes in deep subseafloor sedimentary metagenomes.</title>
        <authorList>
            <person name="Kawai M."/>
            <person name="Futagami T."/>
            <person name="Toyoda A."/>
            <person name="Takaki Y."/>
            <person name="Nishi S."/>
            <person name="Hori S."/>
            <person name="Arai W."/>
            <person name="Tsubouchi T."/>
            <person name="Morono Y."/>
            <person name="Uchiyama I."/>
            <person name="Ito T."/>
            <person name="Fujiyama A."/>
            <person name="Inagaki F."/>
            <person name="Takami H."/>
        </authorList>
    </citation>
    <scope>NUCLEOTIDE SEQUENCE</scope>
    <source>
        <strain evidence="5">Expedition CK06-06</strain>
    </source>
</reference>
<dbReference type="CDD" id="cd01392">
    <property type="entry name" value="HTH_LacI"/>
    <property type="match status" value="1"/>
</dbReference>
<dbReference type="PANTHER" id="PTHR30146">
    <property type="entry name" value="LACI-RELATED TRANSCRIPTIONAL REPRESSOR"/>
    <property type="match status" value="1"/>
</dbReference>
<sequence>MRATIRDVAKKANVSLMTVSRVANKKGNISKATATKVLKAIKELDYRPNITARSLAAKKSDFIAIIVPDISNPFFSEMVKGAEDFARENGYNIFLGDTEGKVELEKEYIDAAINRMADGIILVAPRLKDNLICKINDNIPLVIVDRSINKNDVLQVYIDNLKGAMSAVEYLINLNHKHIAFLSGPKDVLDSLQREKGYIMALKKHNIPINPKLMLTSDFKFESGRYAFEKFFSNYPKPTAIFASNDIMAFGLIQRAHEMNVKVPKDVSIVGFDDISLSSLVNPPLTTVRHPMLKMGIKAVELLINKLDNQLDTKINFNLENTLIVRKSTRKIK</sequence>
<keyword evidence="1" id="KW-0805">Transcription regulation</keyword>
<evidence type="ECO:0000256" key="2">
    <source>
        <dbReference type="ARBA" id="ARBA00023125"/>
    </source>
</evidence>
<dbReference type="EMBL" id="BART01000233">
    <property type="protein sequence ID" value="GAG68306.1"/>
    <property type="molecule type" value="Genomic_DNA"/>
</dbReference>
<protein>
    <recommendedName>
        <fullName evidence="4">HTH lacI-type domain-containing protein</fullName>
    </recommendedName>
</protein>
<dbReference type="InterPro" id="IPR028082">
    <property type="entry name" value="Peripla_BP_I"/>
</dbReference>
<dbReference type="InterPro" id="IPR046335">
    <property type="entry name" value="LacI/GalR-like_sensor"/>
</dbReference>
<dbReference type="GO" id="GO:0003700">
    <property type="term" value="F:DNA-binding transcription factor activity"/>
    <property type="evidence" value="ECO:0007669"/>
    <property type="project" value="TreeGrafter"/>
</dbReference>
<dbReference type="SUPFAM" id="SSF53822">
    <property type="entry name" value="Periplasmic binding protein-like I"/>
    <property type="match status" value="1"/>
</dbReference>
<evidence type="ECO:0000313" key="5">
    <source>
        <dbReference type="EMBL" id="GAG68306.1"/>
    </source>
</evidence>
<evidence type="ECO:0000256" key="3">
    <source>
        <dbReference type="ARBA" id="ARBA00023163"/>
    </source>
</evidence>
<comment type="caution">
    <text evidence="5">The sequence shown here is derived from an EMBL/GenBank/DDBJ whole genome shotgun (WGS) entry which is preliminary data.</text>
</comment>
<dbReference type="Pfam" id="PF13377">
    <property type="entry name" value="Peripla_BP_3"/>
    <property type="match status" value="1"/>
</dbReference>
<dbReference type="InterPro" id="IPR010982">
    <property type="entry name" value="Lambda_DNA-bd_dom_sf"/>
</dbReference>
<proteinExistence type="predicted"/>
<name>X1B8I5_9ZZZZ</name>
<gene>
    <name evidence="5" type="ORF">S01H4_01314</name>
</gene>
<dbReference type="Gene3D" id="3.40.50.2300">
    <property type="match status" value="2"/>
</dbReference>
<accession>X1B8I5</accession>
<feature type="domain" description="HTH lacI-type" evidence="4">
    <location>
        <begin position="3"/>
        <end position="57"/>
    </location>
</feature>
<dbReference type="SUPFAM" id="SSF47413">
    <property type="entry name" value="lambda repressor-like DNA-binding domains"/>
    <property type="match status" value="1"/>
</dbReference>
<evidence type="ECO:0000256" key="1">
    <source>
        <dbReference type="ARBA" id="ARBA00023015"/>
    </source>
</evidence>
<dbReference type="Gene3D" id="1.10.260.40">
    <property type="entry name" value="lambda repressor-like DNA-binding domains"/>
    <property type="match status" value="1"/>
</dbReference>